<sequence length="198" mass="20453">MIDPRWVFLGAALGAAGSARYCIAIVHGRASPNLVTWILWAVAGLTAFLAQLDSGVGLPAALTLAAGLGPVAVVTTAMLSGRSRLQVDRLDVACGLTAVLALVAWLVLDRAPVAVALAVAADAVAAAPTIRKVWNAPRSESTLFYVLVGTGAVIALLTIDAWEPAAWVFPAYIVVLCGTIAMIATVRSDVLRGSRVRA</sequence>
<gene>
    <name evidence="2" type="ORF">JOF36_005407</name>
</gene>
<feature type="transmembrane region" description="Helical" evidence="1">
    <location>
        <begin position="58"/>
        <end position="78"/>
    </location>
</feature>
<proteinExistence type="predicted"/>
<reference evidence="2 3" key="1">
    <citation type="submission" date="2021-03" db="EMBL/GenBank/DDBJ databases">
        <title>Sequencing the genomes of 1000 actinobacteria strains.</title>
        <authorList>
            <person name="Klenk H.-P."/>
        </authorList>
    </citation>
    <scope>NUCLEOTIDE SEQUENCE [LARGE SCALE GENOMIC DNA]</scope>
    <source>
        <strain evidence="2 3">DSM 45256</strain>
    </source>
</reference>
<keyword evidence="3" id="KW-1185">Reference proteome</keyword>
<dbReference type="EMBL" id="JAGINU010000001">
    <property type="protein sequence ID" value="MBP2369711.1"/>
    <property type="molecule type" value="Genomic_DNA"/>
</dbReference>
<feature type="transmembrane region" description="Helical" evidence="1">
    <location>
        <begin position="142"/>
        <end position="159"/>
    </location>
</feature>
<dbReference type="RefSeq" id="WP_210032147.1">
    <property type="nucleotide sequence ID" value="NZ_JAGINU010000001.1"/>
</dbReference>
<feature type="transmembrane region" description="Helical" evidence="1">
    <location>
        <begin position="6"/>
        <end position="27"/>
    </location>
</feature>
<feature type="transmembrane region" description="Helical" evidence="1">
    <location>
        <begin position="34"/>
        <end position="52"/>
    </location>
</feature>
<comment type="caution">
    <text evidence="2">The sequence shown here is derived from an EMBL/GenBank/DDBJ whole genome shotgun (WGS) entry which is preliminary data.</text>
</comment>
<feature type="transmembrane region" description="Helical" evidence="1">
    <location>
        <begin position="90"/>
        <end position="107"/>
    </location>
</feature>
<name>A0ABS4W0L1_9PSEU</name>
<keyword evidence="1" id="KW-1133">Transmembrane helix</keyword>
<keyword evidence="1" id="KW-0812">Transmembrane</keyword>
<evidence type="ECO:0000256" key="1">
    <source>
        <dbReference type="SAM" id="Phobius"/>
    </source>
</evidence>
<feature type="transmembrane region" description="Helical" evidence="1">
    <location>
        <begin position="113"/>
        <end position="130"/>
    </location>
</feature>
<feature type="transmembrane region" description="Helical" evidence="1">
    <location>
        <begin position="165"/>
        <end position="186"/>
    </location>
</feature>
<protein>
    <submittedName>
        <fullName evidence="2">Uncharacterized protein</fullName>
    </submittedName>
</protein>
<organism evidence="2 3">
    <name type="scientific">Pseudonocardia parietis</name>
    <dbReference type="NCBI Taxonomy" id="570936"/>
    <lineage>
        <taxon>Bacteria</taxon>
        <taxon>Bacillati</taxon>
        <taxon>Actinomycetota</taxon>
        <taxon>Actinomycetes</taxon>
        <taxon>Pseudonocardiales</taxon>
        <taxon>Pseudonocardiaceae</taxon>
        <taxon>Pseudonocardia</taxon>
    </lineage>
</organism>
<keyword evidence="1" id="KW-0472">Membrane</keyword>
<dbReference type="Proteomes" id="UP001519295">
    <property type="component" value="Unassembled WGS sequence"/>
</dbReference>
<evidence type="ECO:0000313" key="2">
    <source>
        <dbReference type="EMBL" id="MBP2369711.1"/>
    </source>
</evidence>
<evidence type="ECO:0000313" key="3">
    <source>
        <dbReference type="Proteomes" id="UP001519295"/>
    </source>
</evidence>
<accession>A0ABS4W0L1</accession>